<dbReference type="EMBL" id="JAQIZZ010000006">
    <property type="protein sequence ID" value="KAJ5537756.1"/>
    <property type="molecule type" value="Genomic_DNA"/>
</dbReference>
<evidence type="ECO:0000256" key="3">
    <source>
        <dbReference type="ARBA" id="ARBA00022989"/>
    </source>
</evidence>
<evidence type="ECO:0000313" key="6">
    <source>
        <dbReference type="EMBL" id="KAJ5537756.1"/>
    </source>
</evidence>
<evidence type="ECO:0000256" key="4">
    <source>
        <dbReference type="ARBA" id="ARBA00023136"/>
    </source>
</evidence>
<protein>
    <recommendedName>
        <fullName evidence="8">Protein RTA1</fullName>
    </recommendedName>
</protein>
<sequence length="262" mass="29801">MTYYKYYHYDPSLAVIGGIFEFVGYTARAISSTEAPHLTLGPYVIQTLLLLVAPPLFAASIYMVLGRIILSVDAESYSLIKQKWLTKTFVISDVVCFFVQLAGAGLMASSHASMSKTGADIVLAGLWIQIVIFGFFVVLALIFDRRLRAVPTRQSKDGLLPWKRFMWILYIACTFIMIRNIVRVAEFIEGFQGYIILHEAFLYVFDAVPMFSVMVIFSIWYPSVFFKRAEKTKLDTRNQDPQLSFRTLSDIRGEEHSPQAAR</sequence>
<feature type="transmembrane region" description="Helical" evidence="5">
    <location>
        <begin position="43"/>
        <end position="70"/>
    </location>
</feature>
<evidence type="ECO:0000256" key="5">
    <source>
        <dbReference type="SAM" id="Phobius"/>
    </source>
</evidence>
<keyword evidence="7" id="KW-1185">Reference proteome</keyword>
<feature type="transmembrane region" description="Helical" evidence="5">
    <location>
        <begin position="121"/>
        <end position="143"/>
    </location>
</feature>
<keyword evidence="3 5" id="KW-1133">Transmembrane helix</keyword>
<feature type="transmembrane region" description="Helical" evidence="5">
    <location>
        <begin position="202"/>
        <end position="221"/>
    </location>
</feature>
<dbReference type="Pfam" id="PF04479">
    <property type="entry name" value="RTA1"/>
    <property type="match status" value="1"/>
</dbReference>
<feature type="transmembrane region" description="Helical" evidence="5">
    <location>
        <begin position="12"/>
        <end position="31"/>
    </location>
</feature>
<keyword evidence="2 5" id="KW-0812">Transmembrane</keyword>
<comment type="caution">
    <text evidence="6">The sequence shown here is derived from an EMBL/GenBank/DDBJ whole genome shotgun (WGS) entry which is preliminary data.</text>
</comment>
<keyword evidence="4 5" id="KW-0472">Membrane</keyword>
<evidence type="ECO:0000256" key="1">
    <source>
        <dbReference type="ARBA" id="ARBA00004141"/>
    </source>
</evidence>
<evidence type="ECO:0008006" key="8">
    <source>
        <dbReference type="Google" id="ProtNLM"/>
    </source>
</evidence>
<comment type="subcellular location">
    <subcellularLocation>
        <location evidence="1">Membrane</location>
        <topology evidence="1">Multi-pass membrane protein</topology>
    </subcellularLocation>
</comment>
<evidence type="ECO:0000256" key="2">
    <source>
        <dbReference type="ARBA" id="ARBA00022692"/>
    </source>
</evidence>
<feature type="transmembrane region" description="Helical" evidence="5">
    <location>
        <begin position="164"/>
        <end position="182"/>
    </location>
</feature>
<gene>
    <name evidence="6" type="ORF">N7494_007235</name>
</gene>
<dbReference type="Proteomes" id="UP001220324">
    <property type="component" value="Unassembled WGS sequence"/>
</dbReference>
<proteinExistence type="predicted"/>
<organism evidence="6 7">
    <name type="scientific">Penicillium frequentans</name>
    <dbReference type="NCBI Taxonomy" id="3151616"/>
    <lineage>
        <taxon>Eukaryota</taxon>
        <taxon>Fungi</taxon>
        <taxon>Dikarya</taxon>
        <taxon>Ascomycota</taxon>
        <taxon>Pezizomycotina</taxon>
        <taxon>Eurotiomycetes</taxon>
        <taxon>Eurotiomycetidae</taxon>
        <taxon>Eurotiales</taxon>
        <taxon>Aspergillaceae</taxon>
        <taxon>Penicillium</taxon>
    </lineage>
</organism>
<feature type="transmembrane region" description="Helical" evidence="5">
    <location>
        <begin position="90"/>
        <end position="109"/>
    </location>
</feature>
<dbReference type="InterPro" id="IPR007568">
    <property type="entry name" value="RTA1"/>
</dbReference>
<dbReference type="PANTHER" id="PTHR31465">
    <property type="entry name" value="PROTEIN RTA1-RELATED"/>
    <property type="match status" value="1"/>
</dbReference>
<reference evidence="6 7" key="1">
    <citation type="journal article" date="2023" name="IMA Fungus">
        <title>Comparative genomic study of the Penicillium genus elucidates a diverse pangenome and 15 lateral gene transfer events.</title>
        <authorList>
            <person name="Petersen C."/>
            <person name="Sorensen T."/>
            <person name="Nielsen M.R."/>
            <person name="Sondergaard T.E."/>
            <person name="Sorensen J.L."/>
            <person name="Fitzpatrick D.A."/>
            <person name="Frisvad J.C."/>
            <person name="Nielsen K.L."/>
        </authorList>
    </citation>
    <scope>NUCLEOTIDE SEQUENCE [LARGE SCALE GENOMIC DNA]</scope>
    <source>
        <strain evidence="6 7">IBT 35679</strain>
    </source>
</reference>
<dbReference type="PANTHER" id="PTHR31465:SF1">
    <property type="entry name" value="PROTEIN RTA1-RELATED"/>
    <property type="match status" value="1"/>
</dbReference>
<name>A0AAD6CUY9_9EURO</name>
<dbReference type="GO" id="GO:0016020">
    <property type="term" value="C:membrane"/>
    <property type="evidence" value="ECO:0007669"/>
    <property type="project" value="UniProtKB-SubCell"/>
</dbReference>
<dbReference type="AlphaFoldDB" id="A0AAD6CUY9"/>
<accession>A0AAD6CUY9</accession>
<evidence type="ECO:0000313" key="7">
    <source>
        <dbReference type="Proteomes" id="UP001220324"/>
    </source>
</evidence>